<comment type="subcellular location">
    <subcellularLocation>
        <location evidence="1">Endomembrane system</location>
        <topology evidence="1">Multi-pass membrane protein</topology>
    </subcellularLocation>
</comment>
<dbReference type="PANTHER" id="PTHR32322:SF2">
    <property type="entry name" value="EAMA DOMAIN-CONTAINING PROTEIN"/>
    <property type="match status" value="1"/>
</dbReference>
<evidence type="ECO:0000313" key="8">
    <source>
        <dbReference type="EMBL" id="SFS89621.1"/>
    </source>
</evidence>
<evidence type="ECO:0000313" key="9">
    <source>
        <dbReference type="Proteomes" id="UP000198660"/>
    </source>
</evidence>
<evidence type="ECO:0000256" key="3">
    <source>
        <dbReference type="ARBA" id="ARBA00022692"/>
    </source>
</evidence>
<gene>
    <name evidence="8" type="ORF">SAMN05444972_11079</name>
</gene>
<sequence>MNQGEKGSVSLTYSLLGLMSIFWGSAFVGSKMVVGVVPPTVAAFIRFGLGGLMMGLYLLVRGRGRYAPIPRQRWFSIALLGIIGVTIFNACVFLGLDYATAADATMMIPTLSPVITVILTVLFLKGSLTGKQGIGLSVAILGSLIFFVGINSSGEIAPQRLLGDGILLIAAICWSIYTTVGSRVLAGLDPFLVTACSLLLGSSILGVIAWPSFSTVEWESLGWQFWALQGYLALFPTVLSNWFYYRGIQHVGPSRAAVFMYFVPISGLMLCWLILDEKLGPIQLFGSGLLIVGVWLVNRGPKKSKKPLVIKEAA</sequence>
<dbReference type="EMBL" id="FPAA01000010">
    <property type="protein sequence ID" value="SFS89621.1"/>
    <property type="molecule type" value="Genomic_DNA"/>
</dbReference>
<evidence type="ECO:0000256" key="5">
    <source>
        <dbReference type="ARBA" id="ARBA00023136"/>
    </source>
</evidence>
<feature type="transmembrane region" description="Helical" evidence="6">
    <location>
        <begin position="41"/>
        <end position="62"/>
    </location>
</feature>
<proteinExistence type="inferred from homology"/>
<feature type="transmembrane region" description="Helical" evidence="6">
    <location>
        <begin position="281"/>
        <end position="298"/>
    </location>
</feature>
<feature type="transmembrane region" description="Helical" evidence="6">
    <location>
        <begin position="162"/>
        <end position="180"/>
    </location>
</feature>
<dbReference type="InterPro" id="IPR050638">
    <property type="entry name" value="AA-Vitamin_Transporters"/>
</dbReference>
<dbReference type="InterPro" id="IPR000620">
    <property type="entry name" value="EamA_dom"/>
</dbReference>
<feature type="transmembrane region" description="Helical" evidence="6">
    <location>
        <begin position="133"/>
        <end position="150"/>
    </location>
</feature>
<keyword evidence="9" id="KW-1185">Reference proteome</keyword>
<evidence type="ECO:0000256" key="4">
    <source>
        <dbReference type="ARBA" id="ARBA00022989"/>
    </source>
</evidence>
<protein>
    <submittedName>
        <fullName evidence="8">Permease of the drug/metabolite transporter (DMT) superfamily</fullName>
    </submittedName>
</protein>
<comment type="similarity">
    <text evidence="2">Belongs to the EamA transporter family.</text>
</comment>
<feature type="domain" description="EamA" evidence="7">
    <location>
        <begin position="162"/>
        <end position="298"/>
    </location>
</feature>
<dbReference type="RefSeq" id="WP_091838137.1">
    <property type="nucleotide sequence ID" value="NZ_FPAA01000010.1"/>
</dbReference>
<organism evidence="8 9">
    <name type="scientific">Marininema halotolerans</name>
    <dbReference type="NCBI Taxonomy" id="1155944"/>
    <lineage>
        <taxon>Bacteria</taxon>
        <taxon>Bacillati</taxon>
        <taxon>Bacillota</taxon>
        <taxon>Bacilli</taxon>
        <taxon>Bacillales</taxon>
        <taxon>Thermoactinomycetaceae</taxon>
        <taxon>Marininema</taxon>
    </lineage>
</organism>
<keyword evidence="3 6" id="KW-0812">Transmembrane</keyword>
<dbReference type="SUPFAM" id="SSF103481">
    <property type="entry name" value="Multidrug resistance efflux transporter EmrE"/>
    <property type="match status" value="2"/>
</dbReference>
<keyword evidence="4 6" id="KW-1133">Transmembrane helix</keyword>
<feature type="transmembrane region" description="Helical" evidence="6">
    <location>
        <begin position="256"/>
        <end position="275"/>
    </location>
</feature>
<feature type="transmembrane region" description="Helical" evidence="6">
    <location>
        <begin position="192"/>
        <end position="213"/>
    </location>
</feature>
<evidence type="ECO:0000256" key="2">
    <source>
        <dbReference type="ARBA" id="ARBA00007362"/>
    </source>
</evidence>
<feature type="transmembrane region" description="Helical" evidence="6">
    <location>
        <begin position="225"/>
        <end position="244"/>
    </location>
</feature>
<dbReference type="GO" id="GO:0016020">
    <property type="term" value="C:membrane"/>
    <property type="evidence" value="ECO:0007669"/>
    <property type="project" value="UniProtKB-SubCell"/>
</dbReference>
<feature type="transmembrane region" description="Helical" evidence="6">
    <location>
        <begin position="104"/>
        <end position="124"/>
    </location>
</feature>
<feature type="transmembrane region" description="Helical" evidence="6">
    <location>
        <begin position="12"/>
        <end position="29"/>
    </location>
</feature>
<dbReference type="InterPro" id="IPR037185">
    <property type="entry name" value="EmrE-like"/>
</dbReference>
<feature type="domain" description="EamA" evidence="7">
    <location>
        <begin position="14"/>
        <end position="147"/>
    </location>
</feature>
<dbReference type="OrthoDB" id="9805239at2"/>
<dbReference type="PANTHER" id="PTHR32322">
    <property type="entry name" value="INNER MEMBRANE TRANSPORTER"/>
    <property type="match status" value="1"/>
</dbReference>
<evidence type="ECO:0000259" key="7">
    <source>
        <dbReference type="Pfam" id="PF00892"/>
    </source>
</evidence>
<reference evidence="9" key="1">
    <citation type="submission" date="2016-10" db="EMBL/GenBank/DDBJ databases">
        <authorList>
            <person name="Varghese N."/>
            <person name="Submissions S."/>
        </authorList>
    </citation>
    <scope>NUCLEOTIDE SEQUENCE [LARGE SCALE GENOMIC DNA]</scope>
    <source>
        <strain evidence="9">DSM 45789</strain>
    </source>
</reference>
<dbReference type="AlphaFoldDB" id="A0A1I6TKG9"/>
<feature type="transmembrane region" description="Helical" evidence="6">
    <location>
        <begin position="74"/>
        <end position="98"/>
    </location>
</feature>
<dbReference type="Pfam" id="PF00892">
    <property type="entry name" value="EamA"/>
    <property type="match status" value="2"/>
</dbReference>
<name>A0A1I6TKG9_9BACL</name>
<dbReference type="Proteomes" id="UP000198660">
    <property type="component" value="Unassembled WGS sequence"/>
</dbReference>
<evidence type="ECO:0000256" key="6">
    <source>
        <dbReference type="SAM" id="Phobius"/>
    </source>
</evidence>
<accession>A0A1I6TKG9</accession>
<keyword evidence="5 6" id="KW-0472">Membrane</keyword>
<evidence type="ECO:0000256" key="1">
    <source>
        <dbReference type="ARBA" id="ARBA00004127"/>
    </source>
</evidence>